<evidence type="ECO:0000313" key="6">
    <source>
        <dbReference type="Proteomes" id="UP000248706"/>
    </source>
</evidence>
<feature type="repeat" description="TPR" evidence="3">
    <location>
        <begin position="95"/>
        <end position="128"/>
    </location>
</feature>
<dbReference type="Pfam" id="PF13432">
    <property type="entry name" value="TPR_16"/>
    <property type="match status" value="1"/>
</dbReference>
<evidence type="ECO:0000256" key="4">
    <source>
        <dbReference type="SAM" id="Phobius"/>
    </source>
</evidence>
<dbReference type="InterPro" id="IPR019734">
    <property type="entry name" value="TPR_rpt"/>
</dbReference>
<feature type="repeat" description="TPR" evidence="3">
    <location>
        <begin position="129"/>
        <end position="162"/>
    </location>
</feature>
<evidence type="ECO:0000256" key="3">
    <source>
        <dbReference type="PROSITE-ProRule" id="PRU00339"/>
    </source>
</evidence>
<dbReference type="PANTHER" id="PTHR44858">
    <property type="entry name" value="TETRATRICOPEPTIDE REPEAT PROTEIN 6"/>
    <property type="match status" value="1"/>
</dbReference>
<proteinExistence type="predicted"/>
<dbReference type="SUPFAM" id="SSF48452">
    <property type="entry name" value="TPR-like"/>
    <property type="match status" value="2"/>
</dbReference>
<dbReference type="Pfam" id="PF00515">
    <property type="entry name" value="TPR_1"/>
    <property type="match status" value="1"/>
</dbReference>
<dbReference type="Gene3D" id="1.25.40.10">
    <property type="entry name" value="Tetratricopeptide repeat domain"/>
    <property type="match status" value="2"/>
</dbReference>
<keyword evidence="2 3" id="KW-0802">TPR repeat</keyword>
<dbReference type="PROSITE" id="PS50005">
    <property type="entry name" value="TPR"/>
    <property type="match status" value="4"/>
</dbReference>
<dbReference type="Proteomes" id="UP000248706">
    <property type="component" value="Unassembled WGS sequence"/>
</dbReference>
<keyword evidence="4" id="KW-1133">Transmembrane helix</keyword>
<dbReference type="OrthoDB" id="139805at2"/>
<keyword evidence="1" id="KW-0677">Repeat</keyword>
<reference evidence="5 6" key="1">
    <citation type="submission" date="2016-08" db="EMBL/GenBank/DDBJ databases">
        <title>Analysis of Carbohydrate Active Enzymes in Thermogemmatispora T81 Reveals Carbohydrate Degradation Ability.</title>
        <authorList>
            <person name="Tomazini A."/>
            <person name="Lal S."/>
            <person name="Stott M."/>
            <person name="Henrissat B."/>
            <person name="Polikarpov I."/>
            <person name="Sparling R."/>
            <person name="Levin D.B."/>
        </authorList>
    </citation>
    <scope>NUCLEOTIDE SEQUENCE [LARGE SCALE GENOMIC DNA]</scope>
    <source>
        <strain evidence="5 6">T81</strain>
    </source>
</reference>
<organism evidence="5 6">
    <name type="scientific">Thermogemmatispora tikiterensis</name>
    <dbReference type="NCBI Taxonomy" id="1825093"/>
    <lineage>
        <taxon>Bacteria</taxon>
        <taxon>Bacillati</taxon>
        <taxon>Chloroflexota</taxon>
        <taxon>Ktedonobacteria</taxon>
        <taxon>Thermogemmatisporales</taxon>
        <taxon>Thermogemmatisporaceae</taxon>
        <taxon>Thermogemmatispora</taxon>
    </lineage>
</organism>
<comment type="caution">
    <text evidence="5">The sequence shown here is derived from an EMBL/GenBank/DDBJ whole genome shotgun (WGS) entry which is preliminary data.</text>
</comment>
<dbReference type="SMART" id="SM00028">
    <property type="entry name" value="TPR"/>
    <property type="match status" value="7"/>
</dbReference>
<dbReference type="PANTHER" id="PTHR44858:SF1">
    <property type="entry name" value="UDP-N-ACETYLGLUCOSAMINE--PEPTIDE N-ACETYLGLUCOSAMINYLTRANSFERASE SPINDLY-RELATED"/>
    <property type="match status" value="1"/>
</dbReference>
<dbReference type="EMBL" id="MCIF01000002">
    <property type="protein sequence ID" value="RAQ96529.1"/>
    <property type="molecule type" value="Genomic_DNA"/>
</dbReference>
<dbReference type="AlphaFoldDB" id="A0A328VHM7"/>
<dbReference type="Pfam" id="PF13181">
    <property type="entry name" value="TPR_8"/>
    <property type="match status" value="1"/>
</dbReference>
<evidence type="ECO:0000313" key="5">
    <source>
        <dbReference type="EMBL" id="RAQ96529.1"/>
    </source>
</evidence>
<accession>A0A328VHM7</accession>
<name>A0A328VHM7_9CHLR</name>
<gene>
    <name evidence="5" type="ORF">A4R35_13365</name>
</gene>
<feature type="repeat" description="TPR" evidence="3">
    <location>
        <begin position="61"/>
        <end position="94"/>
    </location>
</feature>
<feature type="transmembrane region" description="Helical" evidence="4">
    <location>
        <begin position="6"/>
        <end position="26"/>
    </location>
</feature>
<feature type="repeat" description="TPR" evidence="3">
    <location>
        <begin position="164"/>
        <end position="197"/>
    </location>
</feature>
<protein>
    <submittedName>
        <fullName evidence="5">Uncharacterized protein</fullName>
    </submittedName>
</protein>
<evidence type="ECO:0000256" key="2">
    <source>
        <dbReference type="ARBA" id="ARBA00022803"/>
    </source>
</evidence>
<sequence length="394" mass="44241">MNPSSMFTALSIFTTFASIIPVYHFIYRFLHIAPCLQGEGPGLLIYPRRPAKEEQGYQAEAAALARRGSMYFRRGQPQRAIELYSRALAMAGDEAVLYLRRGEACYQAGQYQQALSDCEQALRLQPALAEAHYLRGRICTRLAAYQQALSSYTRALELDAGLATLIYPERAALYQRLKDPHAALHDYCRALEYSPHEASLIFQRALVYLQLREPRQAIVDLNSVLQARPNFACAYHYRALASLYLQDLAGARQDCQRATTLNPMHIDHGWLACWVTLCEERPNERLAERLQALARTAPEQYVALLCQAASAWIRGEQAEAQAAISRAQTAAGADEHWGAPFWQAVIWVTSGHEAEAHQALREALIRGLPLPLLSPLRWANPGFYGHYARALLEA</sequence>
<keyword evidence="6" id="KW-1185">Reference proteome</keyword>
<dbReference type="RefSeq" id="WP_112430175.1">
    <property type="nucleotide sequence ID" value="NZ_MCIF01000002.1"/>
</dbReference>
<dbReference type="InterPro" id="IPR050498">
    <property type="entry name" value="Ycf3"/>
</dbReference>
<evidence type="ECO:0000256" key="1">
    <source>
        <dbReference type="ARBA" id="ARBA00022737"/>
    </source>
</evidence>
<dbReference type="InterPro" id="IPR011990">
    <property type="entry name" value="TPR-like_helical_dom_sf"/>
</dbReference>
<keyword evidence="4" id="KW-0812">Transmembrane</keyword>
<keyword evidence="4" id="KW-0472">Membrane</keyword>